<dbReference type="PANTHER" id="PTHR31302">
    <property type="entry name" value="TRANSMEMBRANE PROTEIN WITH METALLOPHOSPHOESTERASE DOMAIN-RELATED"/>
    <property type="match status" value="1"/>
</dbReference>
<dbReference type="EMBL" id="MNZT01000020">
    <property type="protein sequence ID" value="OIP98951.1"/>
    <property type="molecule type" value="Genomic_DNA"/>
</dbReference>
<evidence type="ECO:0000313" key="3">
    <source>
        <dbReference type="Proteomes" id="UP000183245"/>
    </source>
</evidence>
<dbReference type="InterPro" id="IPR029052">
    <property type="entry name" value="Metallo-depent_PP-like"/>
</dbReference>
<evidence type="ECO:0000259" key="1">
    <source>
        <dbReference type="Pfam" id="PF00149"/>
    </source>
</evidence>
<dbReference type="Pfam" id="PF00149">
    <property type="entry name" value="Metallophos"/>
    <property type="match status" value="1"/>
</dbReference>
<dbReference type="InterPro" id="IPR004843">
    <property type="entry name" value="Calcineurin-like_PHP"/>
</dbReference>
<dbReference type="InterPro" id="IPR051158">
    <property type="entry name" value="Metallophosphoesterase_sf"/>
</dbReference>
<accession>A0A1J5J0L8</accession>
<name>A0A1J5J0L8_9BACT</name>
<feature type="domain" description="Calcineurin-like phosphoesterase" evidence="1">
    <location>
        <begin position="3"/>
        <end position="176"/>
    </location>
</feature>
<sequence>MTTILAFSDLHGQLDILSQIKGRIAQIKPNICLIAGDLTQFGSHDAAQGIVARLRNLACPVYFVHGNCDPPEALRAFRSSPGYVHALAREIGDFVLCGYGNVPPTPFGTFNEVPEEVISSEFKPENPALPLILLTHAPPIDINDLTRGGPHGGSLALRDILTMHEPLLMLHGHIHEAPGFTVYNYETGKAGQTVWFSDNSESEYQLERNPDHGVIINVAAAKFGRWVEIEISSEIISIRPQMLVHG</sequence>
<dbReference type="AlphaFoldDB" id="A0A1J5J0L8"/>
<dbReference type="Proteomes" id="UP000183245">
    <property type="component" value="Unassembled WGS sequence"/>
</dbReference>
<organism evidence="2 3">
    <name type="scientific">Candidatus Wirthbacteria bacterium CG2_30_54_11</name>
    <dbReference type="NCBI Taxonomy" id="1817892"/>
    <lineage>
        <taxon>Bacteria</taxon>
        <taxon>Candidatus Wirthbacteria</taxon>
    </lineage>
</organism>
<protein>
    <recommendedName>
        <fullName evidence="1">Calcineurin-like phosphoesterase domain-containing protein</fullName>
    </recommendedName>
</protein>
<dbReference type="PANTHER" id="PTHR31302:SF28">
    <property type="entry name" value="METALLOPHOSPHOESTERASE, CALCINEURIN SUPERFAMILY"/>
    <property type="match status" value="1"/>
</dbReference>
<dbReference type="STRING" id="1817892.AUK40_01070"/>
<dbReference type="Gene3D" id="3.60.21.10">
    <property type="match status" value="1"/>
</dbReference>
<gene>
    <name evidence="2" type="ORF">AUK40_01070</name>
</gene>
<evidence type="ECO:0000313" key="2">
    <source>
        <dbReference type="EMBL" id="OIP98951.1"/>
    </source>
</evidence>
<proteinExistence type="predicted"/>
<reference evidence="2 3" key="1">
    <citation type="journal article" date="2016" name="Environ. Microbiol.">
        <title>Genomic resolution of a cold subsurface aquifer community provides metabolic insights for novel microbes adapted to high CO concentrations.</title>
        <authorList>
            <person name="Probst A.J."/>
            <person name="Castelle C.J."/>
            <person name="Singh A."/>
            <person name="Brown C.T."/>
            <person name="Anantharaman K."/>
            <person name="Sharon I."/>
            <person name="Hug L.A."/>
            <person name="Burstein D."/>
            <person name="Emerson J.B."/>
            <person name="Thomas B.C."/>
            <person name="Banfield J.F."/>
        </authorList>
    </citation>
    <scope>NUCLEOTIDE SEQUENCE [LARGE SCALE GENOMIC DNA]</scope>
    <source>
        <strain evidence="2">CG2_30_54_11</strain>
    </source>
</reference>
<dbReference type="GO" id="GO:0016787">
    <property type="term" value="F:hydrolase activity"/>
    <property type="evidence" value="ECO:0007669"/>
    <property type="project" value="InterPro"/>
</dbReference>
<dbReference type="SUPFAM" id="SSF56300">
    <property type="entry name" value="Metallo-dependent phosphatases"/>
    <property type="match status" value="1"/>
</dbReference>
<comment type="caution">
    <text evidence="2">The sequence shown here is derived from an EMBL/GenBank/DDBJ whole genome shotgun (WGS) entry which is preliminary data.</text>
</comment>